<dbReference type="AlphaFoldDB" id="A0A9N9TFF4"/>
<gene>
    <name evidence="1" type="ORF">PHYEVI_LOCUS3475</name>
</gene>
<evidence type="ECO:0000313" key="1">
    <source>
        <dbReference type="EMBL" id="CAG9857064.1"/>
    </source>
</evidence>
<protein>
    <submittedName>
        <fullName evidence="1">Uncharacterized protein</fullName>
    </submittedName>
</protein>
<accession>A0A9N9TFF4</accession>
<sequence>MKLWHVFHGDKSVLIESDIVITSISSTITSSPSSPKRLKFLYHSSPIKRTQNPVNNPENID</sequence>
<name>A0A9N9TFF4_PHYSR</name>
<proteinExistence type="predicted"/>
<organism evidence="1 2">
    <name type="scientific">Phyllotreta striolata</name>
    <name type="common">Striped flea beetle</name>
    <name type="synonym">Crioceris striolata</name>
    <dbReference type="NCBI Taxonomy" id="444603"/>
    <lineage>
        <taxon>Eukaryota</taxon>
        <taxon>Metazoa</taxon>
        <taxon>Ecdysozoa</taxon>
        <taxon>Arthropoda</taxon>
        <taxon>Hexapoda</taxon>
        <taxon>Insecta</taxon>
        <taxon>Pterygota</taxon>
        <taxon>Neoptera</taxon>
        <taxon>Endopterygota</taxon>
        <taxon>Coleoptera</taxon>
        <taxon>Polyphaga</taxon>
        <taxon>Cucujiformia</taxon>
        <taxon>Chrysomeloidea</taxon>
        <taxon>Chrysomelidae</taxon>
        <taxon>Galerucinae</taxon>
        <taxon>Alticini</taxon>
        <taxon>Phyllotreta</taxon>
    </lineage>
</organism>
<evidence type="ECO:0000313" key="2">
    <source>
        <dbReference type="Proteomes" id="UP001153712"/>
    </source>
</evidence>
<dbReference type="Proteomes" id="UP001153712">
    <property type="component" value="Chromosome 13"/>
</dbReference>
<dbReference type="EMBL" id="OU900106">
    <property type="protein sequence ID" value="CAG9857064.1"/>
    <property type="molecule type" value="Genomic_DNA"/>
</dbReference>
<reference evidence="1" key="1">
    <citation type="submission" date="2022-01" db="EMBL/GenBank/DDBJ databases">
        <authorList>
            <person name="King R."/>
        </authorList>
    </citation>
    <scope>NUCLEOTIDE SEQUENCE</scope>
</reference>
<keyword evidence="2" id="KW-1185">Reference proteome</keyword>